<keyword evidence="2" id="KW-1185">Reference proteome</keyword>
<gene>
    <name evidence="1" type="ORF">J0A66_04640</name>
</gene>
<sequence length="174" mass="19449">MALPLIWLGLGIGALVAGQKLDKSRHRNHVQHFPGEISHPVAPLNGSVVCCGIYGVFDHSGIWLEGNIIERAGNGLVRAISPERFLARRSGERIFVLCDEAGEPLGNEQAAQRAAGQIFQYADYHLLRNNCHQFVWSCLGHHREPVVLFSELNRLLAGHYQTRLSWHPAQYRAI</sequence>
<protein>
    <recommendedName>
        <fullName evidence="3">LRAT domain-containing protein</fullName>
    </recommendedName>
</protein>
<name>A0A939DKP9_9ALTE</name>
<proteinExistence type="predicted"/>
<dbReference type="Gene3D" id="3.90.1720.10">
    <property type="entry name" value="endopeptidase domain like (from Nostoc punctiforme)"/>
    <property type="match status" value="1"/>
</dbReference>
<evidence type="ECO:0008006" key="3">
    <source>
        <dbReference type="Google" id="ProtNLM"/>
    </source>
</evidence>
<dbReference type="Proteomes" id="UP000664654">
    <property type="component" value="Unassembled WGS sequence"/>
</dbReference>
<accession>A0A939DKP9</accession>
<evidence type="ECO:0000313" key="1">
    <source>
        <dbReference type="EMBL" id="MBN7824509.1"/>
    </source>
</evidence>
<organism evidence="1 2">
    <name type="scientific">Bowmanella dokdonensis</name>
    <dbReference type="NCBI Taxonomy" id="751969"/>
    <lineage>
        <taxon>Bacteria</taxon>
        <taxon>Pseudomonadati</taxon>
        <taxon>Pseudomonadota</taxon>
        <taxon>Gammaproteobacteria</taxon>
        <taxon>Alteromonadales</taxon>
        <taxon>Alteromonadaceae</taxon>
        <taxon>Bowmanella</taxon>
    </lineage>
</organism>
<dbReference type="RefSeq" id="WP_206572615.1">
    <property type="nucleotide sequence ID" value="NZ_JAFKCV010000002.1"/>
</dbReference>
<evidence type="ECO:0000313" key="2">
    <source>
        <dbReference type="Proteomes" id="UP000664654"/>
    </source>
</evidence>
<comment type="caution">
    <text evidence="1">The sequence shown here is derived from an EMBL/GenBank/DDBJ whole genome shotgun (WGS) entry which is preliminary data.</text>
</comment>
<dbReference type="AlphaFoldDB" id="A0A939DKP9"/>
<dbReference type="EMBL" id="JAFKCV010000002">
    <property type="protein sequence ID" value="MBN7824509.1"/>
    <property type="molecule type" value="Genomic_DNA"/>
</dbReference>
<reference evidence="1" key="1">
    <citation type="submission" date="2021-03" db="EMBL/GenBank/DDBJ databases">
        <title>novel species isolated from a fishpond in China.</title>
        <authorList>
            <person name="Lu H."/>
            <person name="Cai Z."/>
        </authorList>
    </citation>
    <scope>NUCLEOTIDE SEQUENCE</scope>
    <source>
        <strain evidence="1">JCM 30855</strain>
    </source>
</reference>